<feature type="compositionally biased region" description="Polar residues" evidence="1">
    <location>
        <begin position="278"/>
        <end position="287"/>
    </location>
</feature>
<proteinExistence type="predicted"/>
<dbReference type="InParanoid" id="A5DQF6"/>
<organism evidence="3 4">
    <name type="scientific">Meyerozyma guilliermondii (strain ATCC 6260 / CBS 566 / DSM 6381 / JCM 1539 / NBRC 10279 / NRRL Y-324)</name>
    <name type="common">Yeast</name>
    <name type="synonym">Candida guilliermondii</name>
    <dbReference type="NCBI Taxonomy" id="294746"/>
    <lineage>
        <taxon>Eukaryota</taxon>
        <taxon>Fungi</taxon>
        <taxon>Dikarya</taxon>
        <taxon>Ascomycota</taxon>
        <taxon>Saccharomycotina</taxon>
        <taxon>Pichiomycetes</taxon>
        <taxon>Debaryomycetaceae</taxon>
        <taxon>Meyerozyma</taxon>
    </lineage>
</organism>
<gene>
    <name evidence="3" type="ORF">PGUG_05507</name>
</gene>
<dbReference type="EMBL" id="CH408161">
    <property type="protein sequence ID" value="EDK41409.2"/>
    <property type="molecule type" value="Genomic_DNA"/>
</dbReference>
<accession>A5DQF6</accession>
<reference evidence="3 4" key="1">
    <citation type="journal article" date="2009" name="Nature">
        <title>Evolution of pathogenicity and sexual reproduction in eight Candida genomes.</title>
        <authorList>
            <person name="Butler G."/>
            <person name="Rasmussen M.D."/>
            <person name="Lin M.F."/>
            <person name="Santos M.A."/>
            <person name="Sakthikumar S."/>
            <person name="Munro C.A."/>
            <person name="Rheinbay E."/>
            <person name="Grabherr M."/>
            <person name="Forche A."/>
            <person name="Reedy J.L."/>
            <person name="Agrafioti I."/>
            <person name="Arnaud M.B."/>
            <person name="Bates S."/>
            <person name="Brown A.J."/>
            <person name="Brunke S."/>
            <person name="Costanzo M.C."/>
            <person name="Fitzpatrick D.A."/>
            <person name="de Groot P.W."/>
            <person name="Harris D."/>
            <person name="Hoyer L.L."/>
            <person name="Hube B."/>
            <person name="Klis F.M."/>
            <person name="Kodira C."/>
            <person name="Lennard N."/>
            <person name="Logue M.E."/>
            <person name="Martin R."/>
            <person name="Neiman A.M."/>
            <person name="Nikolaou E."/>
            <person name="Quail M.A."/>
            <person name="Quinn J."/>
            <person name="Santos M.C."/>
            <person name="Schmitzberger F.F."/>
            <person name="Sherlock G."/>
            <person name="Shah P."/>
            <person name="Silverstein K.A."/>
            <person name="Skrzypek M.S."/>
            <person name="Soll D."/>
            <person name="Staggs R."/>
            <person name="Stansfield I."/>
            <person name="Stumpf M.P."/>
            <person name="Sudbery P.E."/>
            <person name="Srikantha T."/>
            <person name="Zeng Q."/>
            <person name="Berman J."/>
            <person name="Berriman M."/>
            <person name="Heitman J."/>
            <person name="Gow N.A."/>
            <person name="Lorenz M.C."/>
            <person name="Birren B.W."/>
            <person name="Kellis M."/>
            <person name="Cuomo C.A."/>
        </authorList>
    </citation>
    <scope>NUCLEOTIDE SEQUENCE [LARGE SCALE GENOMIC DNA]</scope>
    <source>
        <strain evidence="4">ATCC 6260 / CBS 566 / DSM 6381 / JCM 1539 / NBRC 10279 / NRRL Y-324</strain>
    </source>
</reference>
<name>A5DQF6_PICGU</name>
<dbReference type="RefSeq" id="XP_001482487.2">
    <property type="nucleotide sequence ID" value="XM_001482437.1"/>
</dbReference>
<dbReference type="HOGENOM" id="CLU_778697_0_0_1"/>
<dbReference type="AlphaFoldDB" id="A5DQF6"/>
<dbReference type="Proteomes" id="UP000001997">
    <property type="component" value="Unassembled WGS sequence"/>
</dbReference>
<feature type="transmembrane region" description="Helical" evidence="2">
    <location>
        <begin position="30"/>
        <end position="56"/>
    </location>
</feature>
<dbReference type="GeneID" id="5124193"/>
<evidence type="ECO:0000313" key="3">
    <source>
        <dbReference type="EMBL" id="EDK41409.2"/>
    </source>
</evidence>
<evidence type="ECO:0000256" key="2">
    <source>
        <dbReference type="SAM" id="Phobius"/>
    </source>
</evidence>
<keyword evidence="2" id="KW-0812">Transmembrane</keyword>
<evidence type="ECO:0000313" key="4">
    <source>
        <dbReference type="Proteomes" id="UP000001997"/>
    </source>
</evidence>
<dbReference type="VEuPathDB" id="FungiDB:PGUG_05507"/>
<keyword evidence="2" id="KW-0472">Membrane</keyword>
<protein>
    <submittedName>
        <fullName evidence="3">Uncharacterized protein</fullName>
    </submittedName>
</protein>
<sequence length="356" mass="40970">MRFFFFILSFVLLAPTSIMLYFDEGLVNSIFMYNMTVLFSAGSFVLFVNEAIWNLLEQLFKQKLTLSGYGTICGMIFVWHVLQYFFLVWIRKGICISSSSVPFVFSNINLAIFSLWSIPRLFLLVFGNSELESKQPQKDGENSEEKVMANVRVLQSIVAFERQKNYYFKRIIRDRFQYYDGQLHRVEQQLINSPNYSKRITIRPYPMSAKWSSAHLQSSSADFRTEVQGKSTLSHFHGKSLHGPSPRSILRQADSKKAVESASSQASSAHTLIGQESPMANPSSSKPRNSFYTNSGINYLVRVAASPYKMARKFLYIFQRVHFNCLVICGYLWTQASTYILNRERDELRPLQLVGS</sequence>
<feature type="transmembrane region" description="Helical" evidence="2">
    <location>
        <begin position="68"/>
        <end position="90"/>
    </location>
</feature>
<feature type="region of interest" description="Disordered" evidence="1">
    <location>
        <begin position="267"/>
        <end position="287"/>
    </location>
</feature>
<dbReference type="KEGG" id="pgu:PGUG_05507"/>
<evidence type="ECO:0000256" key="1">
    <source>
        <dbReference type="SAM" id="MobiDB-lite"/>
    </source>
</evidence>
<keyword evidence="2" id="KW-1133">Transmembrane helix</keyword>
<keyword evidence="4" id="KW-1185">Reference proteome</keyword>